<dbReference type="InterPro" id="IPR003593">
    <property type="entry name" value="AAA+_ATPase"/>
</dbReference>
<reference evidence="5 6" key="1">
    <citation type="submission" date="2017-11" db="EMBL/GenBank/DDBJ databases">
        <title>Genomic Encyclopedia of Archaeal and Bacterial Type Strains, Phase II (KMG-II): From Individual Species to Whole Genera.</title>
        <authorList>
            <person name="Goeker M."/>
        </authorList>
    </citation>
    <scope>NUCLEOTIDE SEQUENCE [LARGE SCALE GENOMIC DNA]</scope>
    <source>
        <strain evidence="5 6">DSM 16400</strain>
    </source>
</reference>
<evidence type="ECO:0000313" key="6">
    <source>
        <dbReference type="Proteomes" id="UP000231742"/>
    </source>
</evidence>
<keyword evidence="1" id="KW-0813">Transport</keyword>
<dbReference type="SUPFAM" id="SSF52540">
    <property type="entry name" value="P-loop containing nucleoside triphosphate hydrolases"/>
    <property type="match status" value="1"/>
</dbReference>
<dbReference type="PROSITE" id="PS50893">
    <property type="entry name" value="ABC_TRANSPORTER_2"/>
    <property type="match status" value="1"/>
</dbReference>
<proteinExistence type="predicted"/>
<keyword evidence="6" id="KW-1185">Reference proteome</keyword>
<accession>A0A2M9D731</accession>
<dbReference type="InterPro" id="IPR017871">
    <property type="entry name" value="ABC_transporter-like_CS"/>
</dbReference>
<dbReference type="PROSITE" id="PS00211">
    <property type="entry name" value="ABC_TRANSPORTER_1"/>
    <property type="match status" value="1"/>
</dbReference>
<dbReference type="Proteomes" id="UP000231742">
    <property type="component" value="Unassembled WGS sequence"/>
</dbReference>
<evidence type="ECO:0000256" key="3">
    <source>
        <dbReference type="ARBA" id="ARBA00022840"/>
    </source>
</evidence>
<keyword evidence="2" id="KW-0547">Nucleotide-binding</keyword>
<dbReference type="Gene3D" id="3.40.50.300">
    <property type="entry name" value="P-loop containing nucleotide triphosphate hydrolases"/>
    <property type="match status" value="1"/>
</dbReference>
<dbReference type="Pfam" id="PF00005">
    <property type="entry name" value="ABC_tran"/>
    <property type="match status" value="1"/>
</dbReference>
<keyword evidence="3 5" id="KW-0067">ATP-binding</keyword>
<dbReference type="AlphaFoldDB" id="A0A2M9D731"/>
<name>A0A2M9D731_9MICO</name>
<dbReference type="SMART" id="SM00382">
    <property type="entry name" value="AAA"/>
    <property type="match status" value="1"/>
</dbReference>
<gene>
    <name evidence="5" type="ORF">CLV85_0625</name>
</gene>
<organism evidence="5 6">
    <name type="scientific">Salinibacterium amurskyense</name>
    <dbReference type="NCBI Taxonomy" id="205941"/>
    <lineage>
        <taxon>Bacteria</taxon>
        <taxon>Bacillati</taxon>
        <taxon>Actinomycetota</taxon>
        <taxon>Actinomycetes</taxon>
        <taxon>Micrococcales</taxon>
        <taxon>Microbacteriaceae</taxon>
        <taxon>Salinibacterium</taxon>
    </lineage>
</organism>
<sequence>MTLDAAMQVNRGSFTLDASVSVAPGETLALLGPNGSGKSTLLAVIAGLLAPERGTVSVDGRVLTEVPQLGGAPSGGGRPGGGRMTVVPAHRRRIGLLGQDPLLFPHLSALENVAFGLRSHGMKAAEARDRASEWLAAVGMSEFAARKPAELSGGQQQRVAIARVLATEPDVLLFDEPMAALDVQNASLVRTLLRECLASRISATHTGIDGRPPTVPATIVVTHDVVDAMVLADRVAIMEAGRIIDSGAVARVLGEPVNQFAATLVGLNVLHGIVESNQLVRLADGRGLAVGGGVSAVGAEVSIAFPPSAVTLRREASAPSHPNEWHATVDLLEPGLRGIRVTLLGDTVVAEASPADLLARDIASGDRVVASVDPAQLTVYPRR</sequence>
<dbReference type="EMBL" id="PGFH01000001">
    <property type="protein sequence ID" value="PJJ81448.1"/>
    <property type="molecule type" value="Genomic_DNA"/>
</dbReference>
<dbReference type="InterPro" id="IPR027417">
    <property type="entry name" value="P-loop_NTPase"/>
</dbReference>
<evidence type="ECO:0000313" key="5">
    <source>
        <dbReference type="EMBL" id="PJJ81448.1"/>
    </source>
</evidence>
<evidence type="ECO:0000256" key="1">
    <source>
        <dbReference type="ARBA" id="ARBA00022448"/>
    </source>
</evidence>
<dbReference type="PANTHER" id="PTHR42781:SF4">
    <property type="entry name" value="SPERMIDINE_PUTRESCINE IMPORT ATP-BINDING PROTEIN POTA"/>
    <property type="match status" value="1"/>
</dbReference>
<protein>
    <submittedName>
        <fullName evidence="5">Molybdate transport system ATP-binding protein</fullName>
    </submittedName>
</protein>
<evidence type="ECO:0000256" key="2">
    <source>
        <dbReference type="ARBA" id="ARBA00022741"/>
    </source>
</evidence>
<evidence type="ECO:0000259" key="4">
    <source>
        <dbReference type="PROSITE" id="PS50893"/>
    </source>
</evidence>
<dbReference type="InterPro" id="IPR003439">
    <property type="entry name" value="ABC_transporter-like_ATP-bd"/>
</dbReference>
<feature type="domain" description="ABC transporter" evidence="4">
    <location>
        <begin position="1"/>
        <end position="265"/>
    </location>
</feature>
<dbReference type="PANTHER" id="PTHR42781">
    <property type="entry name" value="SPERMIDINE/PUTRESCINE IMPORT ATP-BINDING PROTEIN POTA"/>
    <property type="match status" value="1"/>
</dbReference>
<dbReference type="GO" id="GO:0016887">
    <property type="term" value="F:ATP hydrolysis activity"/>
    <property type="evidence" value="ECO:0007669"/>
    <property type="project" value="InterPro"/>
</dbReference>
<dbReference type="RefSeq" id="WP_100388127.1">
    <property type="nucleotide sequence ID" value="NZ_BMZU01000001.1"/>
</dbReference>
<comment type="caution">
    <text evidence="5">The sequence shown here is derived from an EMBL/GenBank/DDBJ whole genome shotgun (WGS) entry which is preliminary data.</text>
</comment>
<dbReference type="InterPro" id="IPR050093">
    <property type="entry name" value="ABC_SmlMolc_Importer"/>
</dbReference>
<dbReference type="InterPro" id="IPR008995">
    <property type="entry name" value="Mo/tungstate-bd_C_term_dom"/>
</dbReference>
<dbReference type="OrthoDB" id="9112331at2"/>
<dbReference type="GO" id="GO:0005524">
    <property type="term" value="F:ATP binding"/>
    <property type="evidence" value="ECO:0007669"/>
    <property type="project" value="UniProtKB-KW"/>
</dbReference>
<dbReference type="SUPFAM" id="SSF50331">
    <property type="entry name" value="MOP-like"/>
    <property type="match status" value="1"/>
</dbReference>